<reference evidence="1 2" key="1">
    <citation type="journal article" date="2017" name="BMC Genomics">
        <title>Genome sequencing of 39 Akkermansia muciniphila isolates reveals its population structure, genomic and functional diverisity, and global distribution in mammalian gut microbiotas.</title>
        <authorList>
            <person name="Guo X."/>
            <person name="Li S."/>
            <person name="Zhang J."/>
            <person name="Wu F."/>
            <person name="Li X."/>
            <person name="Wu D."/>
            <person name="Zhang M."/>
            <person name="Ou Z."/>
            <person name="Jie Z."/>
            <person name="Yan Q."/>
            <person name="Li P."/>
            <person name="Yi J."/>
            <person name="Peng Y."/>
        </authorList>
    </citation>
    <scope>NUCLEOTIDE SEQUENCE [LARGE SCALE GENOMIC DNA]</scope>
    <source>
        <strain evidence="1 2">GP28</strain>
    </source>
</reference>
<evidence type="ECO:0008006" key="3">
    <source>
        <dbReference type="Google" id="ProtNLM"/>
    </source>
</evidence>
<comment type="caution">
    <text evidence="1">The sequence shown here is derived from an EMBL/GenBank/DDBJ whole genome shotgun (WGS) entry which is preliminary data.</text>
</comment>
<dbReference type="AlphaFoldDB" id="A0AAX0WIV6"/>
<dbReference type="RefSeq" id="WP_012419534.1">
    <property type="nucleotide sequence ID" value="NZ_CP024738.1"/>
</dbReference>
<gene>
    <name evidence="1" type="ORF">CXT95_07765</name>
</gene>
<accession>A0AAX0WIV6</accession>
<evidence type="ECO:0000313" key="2">
    <source>
        <dbReference type="Proteomes" id="UP000236075"/>
    </source>
</evidence>
<sequence length="155" mass="16648">MRSAFFLLPGILPALSACGRGGATLETDNVQAEWFPNGSRTAIVLEGESEPVSEREIRHPHSGMTLFYHSLGDGRGTLEIAGGVPETATVTYNQGAASTELHFKTASREILLNDVRRPDANEKTAFLNGWSCQERGTALLRSGTTGAMTTEKNVP</sequence>
<proteinExistence type="predicted"/>
<dbReference type="PROSITE" id="PS51257">
    <property type="entry name" value="PROKAR_LIPOPROTEIN"/>
    <property type="match status" value="1"/>
</dbReference>
<protein>
    <recommendedName>
        <fullName evidence="3">Lipoprotein</fullName>
    </recommendedName>
</protein>
<name>A0AAX0WIV6_9BACT</name>
<dbReference type="Proteomes" id="UP000236075">
    <property type="component" value="Unassembled WGS sequence"/>
</dbReference>
<evidence type="ECO:0000313" key="1">
    <source>
        <dbReference type="EMBL" id="PND02541.1"/>
    </source>
</evidence>
<dbReference type="EMBL" id="PJLB01000008">
    <property type="protein sequence ID" value="PND02541.1"/>
    <property type="molecule type" value="Genomic_DNA"/>
</dbReference>
<organism evidence="1 2">
    <name type="scientific">Akkermansia muciniphila</name>
    <dbReference type="NCBI Taxonomy" id="239935"/>
    <lineage>
        <taxon>Bacteria</taxon>
        <taxon>Pseudomonadati</taxon>
        <taxon>Verrucomicrobiota</taxon>
        <taxon>Verrucomicrobiia</taxon>
        <taxon>Verrucomicrobiales</taxon>
        <taxon>Akkermansiaceae</taxon>
        <taxon>Akkermansia</taxon>
    </lineage>
</organism>